<dbReference type="InterPro" id="IPR036758">
    <property type="entry name" value="At5g01610-like"/>
</dbReference>
<dbReference type="PANTHER" id="PTHR31676:SF76">
    <property type="entry name" value="OS05G0362300 PROTEIN"/>
    <property type="match status" value="1"/>
</dbReference>
<reference evidence="1" key="1">
    <citation type="submission" date="2020-06" db="EMBL/GenBank/DDBJ databases">
        <title>WGS assembly of Ceratodon purpureus strain R40.</title>
        <authorList>
            <person name="Carey S.B."/>
            <person name="Jenkins J."/>
            <person name="Shu S."/>
            <person name="Lovell J.T."/>
            <person name="Sreedasyam A."/>
            <person name="Maumus F."/>
            <person name="Tiley G.P."/>
            <person name="Fernandez-Pozo N."/>
            <person name="Barry K."/>
            <person name="Chen C."/>
            <person name="Wang M."/>
            <person name="Lipzen A."/>
            <person name="Daum C."/>
            <person name="Saski C.A."/>
            <person name="Payton A.C."/>
            <person name="Mcbreen J.C."/>
            <person name="Conrad R.E."/>
            <person name="Kollar L.M."/>
            <person name="Olsson S."/>
            <person name="Huttunen S."/>
            <person name="Landis J.B."/>
            <person name="Wickett N.J."/>
            <person name="Johnson M.G."/>
            <person name="Rensing S.A."/>
            <person name="Grimwood J."/>
            <person name="Schmutz J."/>
            <person name="Mcdaniel S.F."/>
        </authorList>
    </citation>
    <scope>NUCLEOTIDE SEQUENCE</scope>
    <source>
        <strain evidence="1">R40</strain>
    </source>
</reference>
<evidence type="ECO:0000313" key="2">
    <source>
        <dbReference type="Proteomes" id="UP000822688"/>
    </source>
</evidence>
<dbReference type="PANTHER" id="PTHR31676">
    <property type="entry name" value="T31J12.3 PROTEIN-RELATED"/>
    <property type="match status" value="1"/>
</dbReference>
<dbReference type="AlphaFoldDB" id="A0A8T0INJ3"/>
<dbReference type="SUPFAM" id="SSF141562">
    <property type="entry name" value="At5g01610-like"/>
    <property type="match status" value="1"/>
</dbReference>
<accession>A0A8T0INJ3</accession>
<evidence type="ECO:0000313" key="1">
    <source>
        <dbReference type="EMBL" id="KAG0584585.1"/>
    </source>
</evidence>
<protein>
    <submittedName>
        <fullName evidence="1">Uncharacterized protein</fullName>
    </submittedName>
</protein>
<dbReference type="Proteomes" id="UP000822688">
    <property type="component" value="Chromosome 3"/>
</dbReference>
<comment type="caution">
    <text evidence="1">The sequence shown here is derived from an EMBL/GenBank/DDBJ whole genome shotgun (WGS) entry which is preliminary data.</text>
</comment>
<dbReference type="Gene3D" id="2.30.240.10">
    <property type="entry name" value="At5g01610-like"/>
    <property type="match status" value="1"/>
</dbReference>
<dbReference type="EMBL" id="CM026423">
    <property type="protein sequence ID" value="KAG0584585.1"/>
    <property type="molecule type" value="Genomic_DNA"/>
</dbReference>
<proteinExistence type="predicted"/>
<dbReference type="Pfam" id="PF04398">
    <property type="entry name" value="DUF538"/>
    <property type="match status" value="1"/>
</dbReference>
<keyword evidence="2" id="KW-1185">Reference proteome</keyword>
<dbReference type="InterPro" id="IPR007493">
    <property type="entry name" value="DUF538"/>
</dbReference>
<sequence length="194" mass="21829">MPGRARKFLQKVDKVQQLASPMASFHRQWASRLHTSLMVVFLLVTFTCACQVHSASMDPASDVYERLETYGFPEGLLPHIVTGYTLEPDGKFTLYLESKCQVLIEGKYPLIYNKVISGMLSYGKLQGLKGITVKAFYIWWNISGIALGDDESLFFDIGILSTKFSCDHFDDPPICEVHSSAEAAFMDPISFHFI</sequence>
<organism evidence="1 2">
    <name type="scientific">Ceratodon purpureus</name>
    <name type="common">Fire moss</name>
    <name type="synonym">Dicranum purpureum</name>
    <dbReference type="NCBI Taxonomy" id="3225"/>
    <lineage>
        <taxon>Eukaryota</taxon>
        <taxon>Viridiplantae</taxon>
        <taxon>Streptophyta</taxon>
        <taxon>Embryophyta</taxon>
        <taxon>Bryophyta</taxon>
        <taxon>Bryophytina</taxon>
        <taxon>Bryopsida</taxon>
        <taxon>Dicranidae</taxon>
        <taxon>Pseudoditrichales</taxon>
        <taxon>Ditrichaceae</taxon>
        <taxon>Ceratodon</taxon>
    </lineage>
</organism>
<name>A0A8T0INJ3_CERPU</name>
<gene>
    <name evidence="1" type="ORF">KC19_3G220000</name>
</gene>